<proteinExistence type="predicted"/>
<name>A0A4P1JSQ4_9CAUL</name>
<reference evidence="1 2" key="1">
    <citation type="submission" date="2019-04" db="EMBL/GenBank/DDBJ databases">
        <authorList>
            <consortium name="Pathogen Informatics"/>
        </authorList>
    </citation>
    <scope>NUCLEOTIDE SEQUENCE [LARGE SCALE GENOMIC DNA]</scope>
    <source>
        <strain evidence="1 2">NCTC9239</strain>
    </source>
</reference>
<dbReference type="KEGG" id="bvy:NCTC9239_00104"/>
<gene>
    <name evidence="1" type="ORF">NCTC9239_00104</name>
</gene>
<evidence type="ECO:0000313" key="1">
    <source>
        <dbReference type="EMBL" id="VTO10681.1"/>
    </source>
</evidence>
<accession>A0A4P1JSQ4</accession>
<sequence>MKTKIQSGEVIDFTAPSGGTTSGVGVLFGTLFLIAATSNAAGDTVAGHAEGVFDHAAEGAGSGQAWAVGDDVYFDAAAKRLTKTSAGNTKVGKAVAAKATAATVGRFRLQQPA</sequence>
<keyword evidence="2" id="KW-1185">Reference proteome</keyword>
<evidence type="ECO:0000313" key="2">
    <source>
        <dbReference type="Proteomes" id="UP000309952"/>
    </source>
</evidence>
<protein>
    <submittedName>
        <fullName evidence="1">Uncharacterized conserved protein</fullName>
    </submittedName>
</protein>
<dbReference type="RefSeq" id="WP_138140638.1">
    <property type="nucleotide sequence ID" value="NZ_LR588407.1"/>
</dbReference>
<dbReference type="AlphaFoldDB" id="A0A4P1JSQ4"/>
<dbReference type="InterPro" id="IPR011231">
    <property type="entry name" value="Phage_VT1-Sakai_H0018"/>
</dbReference>
<dbReference type="Pfam" id="PF09956">
    <property type="entry name" value="Phage_cement_2"/>
    <property type="match status" value="1"/>
</dbReference>
<dbReference type="EMBL" id="LR588407">
    <property type="protein sequence ID" value="VTO10681.1"/>
    <property type="molecule type" value="Genomic_DNA"/>
</dbReference>
<dbReference type="Proteomes" id="UP000309952">
    <property type="component" value="Chromosome"/>
</dbReference>
<organism evidence="1 2">
    <name type="scientific">Brevundimonas vancanneytii</name>
    <dbReference type="NCBI Taxonomy" id="1325724"/>
    <lineage>
        <taxon>Bacteria</taxon>
        <taxon>Pseudomonadati</taxon>
        <taxon>Pseudomonadota</taxon>
        <taxon>Alphaproteobacteria</taxon>
        <taxon>Caulobacterales</taxon>
        <taxon>Caulobacteraceae</taxon>
        <taxon>Brevundimonas</taxon>
    </lineage>
</organism>